<organism evidence="1 2">
    <name type="scientific">Liparis tanakae</name>
    <name type="common">Tanaka's snailfish</name>
    <dbReference type="NCBI Taxonomy" id="230148"/>
    <lineage>
        <taxon>Eukaryota</taxon>
        <taxon>Metazoa</taxon>
        <taxon>Chordata</taxon>
        <taxon>Craniata</taxon>
        <taxon>Vertebrata</taxon>
        <taxon>Euteleostomi</taxon>
        <taxon>Actinopterygii</taxon>
        <taxon>Neopterygii</taxon>
        <taxon>Teleostei</taxon>
        <taxon>Neoteleostei</taxon>
        <taxon>Acanthomorphata</taxon>
        <taxon>Eupercaria</taxon>
        <taxon>Perciformes</taxon>
        <taxon>Cottioidei</taxon>
        <taxon>Cottales</taxon>
        <taxon>Liparidae</taxon>
        <taxon>Liparis</taxon>
    </lineage>
</organism>
<protein>
    <submittedName>
        <fullName evidence="1">Uncharacterized protein</fullName>
    </submittedName>
</protein>
<dbReference type="AlphaFoldDB" id="A0A4Z2FAK1"/>
<comment type="caution">
    <text evidence="1">The sequence shown here is derived from an EMBL/GenBank/DDBJ whole genome shotgun (WGS) entry which is preliminary data.</text>
</comment>
<gene>
    <name evidence="1" type="ORF">EYF80_051618</name>
</gene>
<evidence type="ECO:0000313" key="2">
    <source>
        <dbReference type="Proteomes" id="UP000314294"/>
    </source>
</evidence>
<evidence type="ECO:0000313" key="1">
    <source>
        <dbReference type="EMBL" id="TNN38219.1"/>
    </source>
</evidence>
<dbReference type="Proteomes" id="UP000314294">
    <property type="component" value="Unassembled WGS sequence"/>
</dbReference>
<name>A0A4Z2FAK1_9TELE</name>
<sequence>MGRLLELEGGVCSPSIRAMELDAHLLRLGSSRSSSETFSSDCAADVTRGATREQQVHGGRFKPSVTDSERVFARDGGSVASLPPDRWSGAACGSVEPLGRAPVEIEGERTVAQGSRGRTEASAEGLGHLAVPRFVDDTSVMYEGRSTIGTRCVTYLVKSSSPSMWRGTGEYLDGVTCGGGYAGLGSIAPM</sequence>
<proteinExistence type="predicted"/>
<reference evidence="1 2" key="1">
    <citation type="submission" date="2019-03" db="EMBL/GenBank/DDBJ databases">
        <title>First draft genome of Liparis tanakae, snailfish: a comprehensive survey of snailfish specific genes.</title>
        <authorList>
            <person name="Kim W."/>
            <person name="Song I."/>
            <person name="Jeong J.-H."/>
            <person name="Kim D."/>
            <person name="Kim S."/>
            <person name="Ryu S."/>
            <person name="Song J.Y."/>
            <person name="Lee S.K."/>
        </authorList>
    </citation>
    <scope>NUCLEOTIDE SEQUENCE [LARGE SCALE GENOMIC DNA]</scope>
    <source>
        <tissue evidence="1">Muscle</tissue>
    </source>
</reference>
<accession>A0A4Z2FAK1</accession>
<dbReference type="EMBL" id="SRLO01001393">
    <property type="protein sequence ID" value="TNN38219.1"/>
    <property type="molecule type" value="Genomic_DNA"/>
</dbReference>
<keyword evidence="2" id="KW-1185">Reference proteome</keyword>